<comment type="subcellular location">
    <subcellularLocation>
        <location evidence="1">Cell membrane</location>
        <topology evidence="1">Peripheral membrane protein</topology>
    </subcellularLocation>
</comment>
<dbReference type="EMBL" id="DVOO01000016">
    <property type="protein sequence ID" value="HIV25409.1"/>
    <property type="molecule type" value="Genomic_DNA"/>
</dbReference>
<evidence type="ECO:0000256" key="1">
    <source>
        <dbReference type="ARBA" id="ARBA00004202"/>
    </source>
</evidence>
<evidence type="ECO:0000313" key="12">
    <source>
        <dbReference type="Proteomes" id="UP000824169"/>
    </source>
</evidence>
<sequence>MLNNENAYVVEMKNIVKTFPGTKALDHVALKLRRGEIHALVGENGAGKSTLMNVLTGQFYCDSGEVCVEGEPVRFSSPKEALKKNIILVPQELNLVPEISVAENIFLGNEIVNGGLINWKTVKKEAERLLEMLDVQVDVLQPVKNLSAAYQQLVSIARALAYDPKVLILDEPTAVLTNKETESLFRSMQKLKKSGTAMVFISHHLDEIMEQCDRVTIMKDGCLVTEVPVSEITKEEMINLMAGKQVKKTERAKRTVSDEIFMEVRHLNREGEFKDINFTVKKGEILCVAGLVGAGRTEIFKCIFGITEKEPGGEIYIEGKKVNIKSPMDAIACGMGYVSEERRHDGITPNMSVMENLVMPSLDQLKTGGLIDWNKATKVTDQYIDSFKIKTASRETLIKNLSGGNQQKVIVARWMAKGIKMLILDEPTRGIDVNAKGEIHQLIRELADSGVSVVVISSEMEEVLALADRIMVVHRGSISGYLEDVDMVTQEDVLKIAFQ</sequence>
<organism evidence="11 12">
    <name type="scientific">Candidatus Scatomonas pullistercoris</name>
    <dbReference type="NCBI Taxonomy" id="2840920"/>
    <lineage>
        <taxon>Bacteria</taxon>
        <taxon>Bacillati</taxon>
        <taxon>Bacillota</taxon>
        <taxon>Clostridia</taxon>
        <taxon>Lachnospirales</taxon>
        <taxon>Lachnospiraceae</taxon>
        <taxon>Lachnospiraceae incertae sedis</taxon>
        <taxon>Candidatus Scatomonas</taxon>
    </lineage>
</organism>
<evidence type="ECO:0000256" key="7">
    <source>
        <dbReference type="ARBA" id="ARBA00022840"/>
    </source>
</evidence>
<dbReference type="GO" id="GO:0005886">
    <property type="term" value="C:plasma membrane"/>
    <property type="evidence" value="ECO:0007669"/>
    <property type="project" value="UniProtKB-SubCell"/>
</dbReference>
<dbReference type="InterPro" id="IPR003593">
    <property type="entry name" value="AAA+_ATPase"/>
</dbReference>
<evidence type="ECO:0000313" key="11">
    <source>
        <dbReference type="EMBL" id="HIV25409.1"/>
    </source>
</evidence>
<accession>A0A9D1P2S1</accession>
<dbReference type="PANTHER" id="PTHR43790:SF3">
    <property type="entry name" value="D-ALLOSE IMPORT ATP-BINDING PROTEIN ALSA-RELATED"/>
    <property type="match status" value="1"/>
</dbReference>
<dbReference type="Proteomes" id="UP000824169">
    <property type="component" value="Unassembled WGS sequence"/>
</dbReference>
<evidence type="ECO:0000256" key="5">
    <source>
        <dbReference type="ARBA" id="ARBA00022737"/>
    </source>
</evidence>
<evidence type="ECO:0000256" key="3">
    <source>
        <dbReference type="ARBA" id="ARBA00022475"/>
    </source>
</evidence>
<dbReference type="AlphaFoldDB" id="A0A9D1P2S1"/>
<keyword evidence="3" id="KW-1003">Cell membrane</keyword>
<reference evidence="11" key="2">
    <citation type="journal article" date="2021" name="PeerJ">
        <title>Extensive microbial diversity within the chicken gut microbiome revealed by metagenomics and culture.</title>
        <authorList>
            <person name="Gilroy R."/>
            <person name="Ravi A."/>
            <person name="Getino M."/>
            <person name="Pursley I."/>
            <person name="Horton D.L."/>
            <person name="Alikhan N.F."/>
            <person name="Baker D."/>
            <person name="Gharbi K."/>
            <person name="Hall N."/>
            <person name="Watson M."/>
            <person name="Adriaenssens E.M."/>
            <person name="Foster-Nyarko E."/>
            <person name="Jarju S."/>
            <person name="Secka A."/>
            <person name="Antonio M."/>
            <person name="Oren A."/>
            <person name="Chaudhuri R.R."/>
            <person name="La Ragione R."/>
            <person name="Hildebrand F."/>
            <person name="Pallen M.J."/>
        </authorList>
    </citation>
    <scope>NUCLEOTIDE SEQUENCE</scope>
    <source>
        <strain evidence="11">CHK188-20938</strain>
    </source>
</reference>
<comment type="caution">
    <text evidence="11">The sequence shown here is derived from an EMBL/GenBank/DDBJ whole genome shotgun (WGS) entry which is preliminary data.</text>
</comment>
<gene>
    <name evidence="11" type="ORF">IAB71_06425</name>
</gene>
<keyword evidence="2" id="KW-0813">Transport</keyword>
<evidence type="ECO:0000256" key="6">
    <source>
        <dbReference type="ARBA" id="ARBA00022741"/>
    </source>
</evidence>
<feature type="domain" description="ABC transporter" evidence="10">
    <location>
        <begin position="255"/>
        <end position="498"/>
    </location>
</feature>
<dbReference type="PROSITE" id="PS00211">
    <property type="entry name" value="ABC_TRANSPORTER_1"/>
    <property type="match status" value="1"/>
</dbReference>
<dbReference type="InterPro" id="IPR027417">
    <property type="entry name" value="P-loop_NTPase"/>
</dbReference>
<dbReference type="CDD" id="cd03215">
    <property type="entry name" value="ABC_Carb_Monos_II"/>
    <property type="match status" value="1"/>
</dbReference>
<evidence type="ECO:0000256" key="2">
    <source>
        <dbReference type="ARBA" id="ARBA00022448"/>
    </source>
</evidence>
<keyword evidence="8" id="KW-1278">Translocase</keyword>
<dbReference type="GO" id="GO:0005524">
    <property type="term" value="F:ATP binding"/>
    <property type="evidence" value="ECO:0007669"/>
    <property type="project" value="UniProtKB-KW"/>
</dbReference>
<feature type="domain" description="ABC transporter" evidence="10">
    <location>
        <begin position="10"/>
        <end position="245"/>
    </location>
</feature>
<dbReference type="SMART" id="SM00382">
    <property type="entry name" value="AAA"/>
    <property type="match status" value="2"/>
</dbReference>
<keyword evidence="6" id="KW-0547">Nucleotide-binding</keyword>
<dbReference type="InterPro" id="IPR050107">
    <property type="entry name" value="ABC_carbohydrate_import_ATPase"/>
</dbReference>
<dbReference type="Gene3D" id="3.40.50.300">
    <property type="entry name" value="P-loop containing nucleotide triphosphate hydrolases"/>
    <property type="match status" value="2"/>
</dbReference>
<proteinExistence type="predicted"/>
<dbReference type="InterPro" id="IPR003439">
    <property type="entry name" value="ABC_transporter-like_ATP-bd"/>
</dbReference>
<dbReference type="PROSITE" id="PS50893">
    <property type="entry name" value="ABC_TRANSPORTER_2"/>
    <property type="match status" value="2"/>
</dbReference>
<evidence type="ECO:0000256" key="8">
    <source>
        <dbReference type="ARBA" id="ARBA00022967"/>
    </source>
</evidence>
<dbReference type="PANTHER" id="PTHR43790">
    <property type="entry name" value="CARBOHYDRATE TRANSPORT ATP-BINDING PROTEIN MG119-RELATED"/>
    <property type="match status" value="1"/>
</dbReference>
<dbReference type="CDD" id="cd03216">
    <property type="entry name" value="ABC_Carb_Monos_I"/>
    <property type="match status" value="1"/>
</dbReference>
<keyword evidence="5" id="KW-0677">Repeat</keyword>
<keyword evidence="9" id="KW-0472">Membrane</keyword>
<dbReference type="FunFam" id="3.40.50.300:FF:000127">
    <property type="entry name" value="Ribose import ATP-binding protein RbsA"/>
    <property type="match status" value="1"/>
</dbReference>
<evidence type="ECO:0000256" key="9">
    <source>
        <dbReference type="ARBA" id="ARBA00023136"/>
    </source>
</evidence>
<evidence type="ECO:0000259" key="10">
    <source>
        <dbReference type="PROSITE" id="PS50893"/>
    </source>
</evidence>
<keyword evidence="4" id="KW-0762">Sugar transport</keyword>
<dbReference type="SUPFAM" id="SSF52540">
    <property type="entry name" value="P-loop containing nucleoside triphosphate hydrolases"/>
    <property type="match status" value="2"/>
</dbReference>
<dbReference type="GO" id="GO:0016887">
    <property type="term" value="F:ATP hydrolysis activity"/>
    <property type="evidence" value="ECO:0007669"/>
    <property type="project" value="InterPro"/>
</dbReference>
<evidence type="ECO:0000256" key="4">
    <source>
        <dbReference type="ARBA" id="ARBA00022597"/>
    </source>
</evidence>
<reference evidence="11" key="1">
    <citation type="submission" date="2020-10" db="EMBL/GenBank/DDBJ databases">
        <authorList>
            <person name="Gilroy R."/>
        </authorList>
    </citation>
    <scope>NUCLEOTIDE SEQUENCE</scope>
    <source>
        <strain evidence="11">CHK188-20938</strain>
    </source>
</reference>
<keyword evidence="7 11" id="KW-0067">ATP-binding</keyword>
<protein>
    <submittedName>
        <fullName evidence="11">Sugar ABC transporter ATP-binding protein</fullName>
    </submittedName>
</protein>
<name>A0A9D1P2S1_9FIRM</name>
<dbReference type="Pfam" id="PF00005">
    <property type="entry name" value="ABC_tran"/>
    <property type="match status" value="2"/>
</dbReference>
<dbReference type="InterPro" id="IPR017871">
    <property type="entry name" value="ABC_transporter-like_CS"/>
</dbReference>